<dbReference type="Gene3D" id="3.40.50.1820">
    <property type="entry name" value="alpha/beta hydrolase"/>
    <property type="match status" value="1"/>
</dbReference>
<evidence type="ECO:0000259" key="1">
    <source>
        <dbReference type="Pfam" id="PF12697"/>
    </source>
</evidence>
<organism evidence="2 3">
    <name type="scientific">Schizophyllum amplum</name>
    <dbReference type="NCBI Taxonomy" id="97359"/>
    <lineage>
        <taxon>Eukaryota</taxon>
        <taxon>Fungi</taxon>
        <taxon>Dikarya</taxon>
        <taxon>Basidiomycota</taxon>
        <taxon>Agaricomycotina</taxon>
        <taxon>Agaricomycetes</taxon>
        <taxon>Agaricomycetidae</taxon>
        <taxon>Agaricales</taxon>
        <taxon>Schizophyllaceae</taxon>
        <taxon>Schizophyllum</taxon>
    </lineage>
</organism>
<dbReference type="SUPFAM" id="SSF53474">
    <property type="entry name" value="alpha/beta-Hydrolases"/>
    <property type="match status" value="1"/>
</dbReference>
<dbReference type="GO" id="GO:0016787">
    <property type="term" value="F:hydrolase activity"/>
    <property type="evidence" value="ECO:0007669"/>
    <property type="project" value="UniProtKB-KW"/>
</dbReference>
<name>A0A550C6I4_9AGAR</name>
<dbReference type="Proteomes" id="UP000320762">
    <property type="component" value="Unassembled WGS sequence"/>
</dbReference>
<evidence type="ECO:0000313" key="3">
    <source>
        <dbReference type="Proteomes" id="UP000320762"/>
    </source>
</evidence>
<protein>
    <submittedName>
        <fullName evidence="2">Alpha/Beta hydrolase protein</fullName>
    </submittedName>
</protein>
<dbReference type="InterPro" id="IPR029058">
    <property type="entry name" value="AB_hydrolase_fold"/>
</dbReference>
<dbReference type="Pfam" id="PF12697">
    <property type="entry name" value="Abhydrolase_6"/>
    <property type="match status" value="1"/>
</dbReference>
<evidence type="ECO:0000313" key="2">
    <source>
        <dbReference type="EMBL" id="TRM60410.1"/>
    </source>
</evidence>
<dbReference type="OrthoDB" id="3251587at2759"/>
<gene>
    <name evidence="2" type="ORF">BD626DRAFT_571826</name>
</gene>
<keyword evidence="2" id="KW-0378">Hydrolase</keyword>
<feature type="domain" description="AB hydrolase-1" evidence="1">
    <location>
        <begin position="31"/>
        <end position="331"/>
    </location>
</feature>
<dbReference type="InterPro" id="IPR000073">
    <property type="entry name" value="AB_hydrolase_1"/>
</dbReference>
<accession>A0A550C6I4</accession>
<keyword evidence="3" id="KW-1185">Reference proteome</keyword>
<comment type="caution">
    <text evidence="2">The sequence shown here is derived from an EMBL/GenBank/DDBJ whole genome shotgun (WGS) entry which is preliminary data.</text>
</comment>
<reference evidence="2 3" key="1">
    <citation type="journal article" date="2019" name="New Phytol.">
        <title>Comparative genomics reveals unique wood-decay strategies and fruiting body development in the Schizophyllaceae.</title>
        <authorList>
            <person name="Almasi E."/>
            <person name="Sahu N."/>
            <person name="Krizsan K."/>
            <person name="Balint B."/>
            <person name="Kovacs G.M."/>
            <person name="Kiss B."/>
            <person name="Cseklye J."/>
            <person name="Drula E."/>
            <person name="Henrissat B."/>
            <person name="Nagy I."/>
            <person name="Chovatia M."/>
            <person name="Adam C."/>
            <person name="LaButti K."/>
            <person name="Lipzen A."/>
            <person name="Riley R."/>
            <person name="Grigoriev I.V."/>
            <person name="Nagy L.G."/>
        </authorList>
    </citation>
    <scope>NUCLEOTIDE SEQUENCE [LARGE SCALE GENOMIC DNA]</scope>
    <source>
        <strain evidence="2 3">NL-1724</strain>
    </source>
</reference>
<dbReference type="EMBL" id="VDMD01000022">
    <property type="protein sequence ID" value="TRM60410.1"/>
    <property type="molecule type" value="Genomic_DNA"/>
</dbReference>
<sequence>MPTERSITTSRGTSFRVLDSGAPTQADYLTLVFLHGWGLPSVRITERIAALAPAEGARFIGVNRRGYFGSSPYTPEEACVLEGGTPEERAGAYRDEGLQYVYLLDALVQDGTVGEGGVALIGWSVANAHLNATIAAVHDLPGPVRDRLSQCVKAFIYFEASPPLMGIPLLSGLYMPIQDESVPLETREKNSKAWYASYFTHNLAARDVCKLETRNADPTRPASDSVEAFDEKYLDLPGALPGDQAMFAPELLPHIKAACDAALFDESVREAWGRPKVVYMWGESSVWTAICTAWKLEGEYKKRVGAPEMTFKRLEQSNHYAILDRPEETLRAFLDSAR</sequence>
<dbReference type="AlphaFoldDB" id="A0A550C6I4"/>
<proteinExistence type="predicted"/>